<feature type="region of interest" description="Disordered" evidence="1">
    <location>
        <begin position="1"/>
        <end position="28"/>
    </location>
</feature>
<dbReference type="AlphaFoldDB" id="A0A2U2MWT8"/>
<organism evidence="2 3">
    <name type="scientific">Sediminicurvatus halobius</name>
    <dbReference type="NCBI Taxonomy" id="2182432"/>
    <lineage>
        <taxon>Bacteria</taxon>
        <taxon>Pseudomonadati</taxon>
        <taxon>Pseudomonadota</taxon>
        <taxon>Gammaproteobacteria</taxon>
        <taxon>Chromatiales</taxon>
        <taxon>Ectothiorhodospiraceae</taxon>
        <taxon>Sediminicurvatus</taxon>
    </lineage>
</organism>
<keyword evidence="3" id="KW-1185">Reference proteome</keyword>
<dbReference type="InterPro" id="IPR022090">
    <property type="entry name" value="DUF3634"/>
</dbReference>
<dbReference type="Pfam" id="PF12321">
    <property type="entry name" value="DUF3634"/>
    <property type="match status" value="1"/>
</dbReference>
<evidence type="ECO:0000256" key="1">
    <source>
        <dbReference type="SAM" id="MobiDB-lite"/>
    </source>
</evidence>
<sequence length="90" mass="10063">MLGGTTQFEVEFDNGRARRRRGQPPPGFVDACDDIARLYDIRSGTVRGVGLRSARRLKFSRDVPERARQPIRNVWTPPPTGGSGNRRARG</sequence>
<dbReference type="Proteomes" id="UP000245474">
    <property type="component" value="Unassembled WGS sequence"/>
</dbReference>
<protein>
    <submittedName>
        <fullName evidence="2">DUF3634 domain-containing protein</fullName>
    </submittedName>
</protein>
<dbReference type="RefSeq" id="WP_109680038.1">
    <property type="nucleotide sequence ID" value="NZ_CP086615.1"/>
</dbReference>
<reference evidence="2 3" key="1">
    <citation type="submission" date="2018-05" db="EMBL/GenBank/DDBJ databases">
        <title>Spiribacter halobius sp. nov., a moderately halophilic bacterium isolated from marine solar saltern.</title>
        <authorList>
            <person name="Zheng W.-S."/>
            <person name="Lu D.-C."/>
            <person name="Du Z.-J."/>
        </authorList>
    </citation>
    <scope>NUCLEOTIDE SEQUENCE [LARGE SCALE GENOMIC DNA]</scope>
    <source>
        <strain evidence="2 3">E85</strain>
    </source>
</reference>
<name>A0A2U2MWT8_9GAMM</name>
<proteinExistence type="predicted"/>
<evidence type="ECO:0000313" key="3">
    <source>
        <dbReference type="Proteomes" id="UP000245474"/>
    </source>
</evidence>
<dbReference type="EMBL" id="QFFI01000039">
    <property type="protein sequence ID" value="PWG61325.1"/>
    <property type="molecule type" value="Genomic_DNA"/>
</dbReference>
<comment type="caution">
    <text evidence="2">The sequence shown here is derived from an EMBL/GenBank/DDBJ whole genome shotgun (WGS) entry which is preliminary data.</text>
</comment>
<accession>A0A2U2MWT8</accession>
<dbReference type="OrthoDB" id="5785391at2"/>
<evidence type="ECO:0000313" key="2">
    <source>
        <dbReference type="EMBL" id="PWG61325.1"/>
    </source>
</evidence>
<feature type="region of interest" description="Disordered" evidence="1">
    <location>
        <begin position="63"/>
        <end position="90"/>
    </location>
</feature>
<gene>
    <name evidence="2" type="ORF">DEM34_17080</name>
</gene>